<evidence type="ECO:0000313" key="2">
    <source>
        <dbReference type="Proteomes" id="UP000077202"/>
    </source>
</evidence>
<accession>A0A176W0K7</accession>
<dbReference type="AlphaFoldDB" id="A0A176W0K7"/>
<name>A0A176W0K7_MARPO</name>
<organism evidence="1 2">
    <name type="scientific">Marchantia polymorpha subsp. ruderalis</name>
    <dbReference type="NCBI Taxonomy" id="1480154"/>
    <lineage>
        <taxon>Eukaryota</taxon>
        <taxon>Viridiplantae</taxon>
        <taxon>Streptophyta</taxon>
        <taxon>Embryophyta</taxon>
        <taxon>Marchantiophyta</taxon>
        <taxon>Marchantiopsida</taxon>
        <taxon>Marchantiidae</taxon>
        <taxon>Marchantiales</taxon>
        <taxon>Marchantiaceae</taxon>
        <taxon>Marchantia</taxon>
    </lineage>
</organism>
<keyword evidence="2" id="KW-1185">Reference proteome</keyword>
<gene>
    <name evidence="1" type="ORF">AXG93_4368s1860</name>
</gene>
<evidence type="ECO:0000313" key="1">
    <source>
        <dbReference type="EMBL" id="OAE25726.1"/>
    </source>
</evidence>
<protein>
    <submittedName>
        <fullName evidence="1">Uncharacterized protein</fullName>
    </submittedName>
</protein>
<dbReference type="Proteomes" id="UP000077202">
    <property type="component" value="Unassembled WGS sequence"/>
</dbReference>
<proteinExistence type="predicted"/>
<dbReference type="EMBL" id="LVLJ01002295">
    <property type="protein sequence ID" value="OAE25726.1"/>
    <property type="molecule type" value="Genomic_DNA"/>
</dbReference>
<reference evidence="1" key="1">
    <citation type="submission" date="2016-03" db="EMBL/GenBank/DDBJ databases">
        <title>Mechanisms controlling the formation of the plant cell surface in tip-growing cells are functionally conserved among land plants.</title>
        <authorList>
            <person name="Honkanen S."/>
            <person name="Jones V.A."/>
            <person name="Morieri G."/>
            <person name="Champion C."/>
            <person name="Hetherington A.J."/>
            <person name="Kelly S."/>
            <person name="Saint-Marcoux D."/>
            <person name="Proust H."/>
            <person name="Prescott H."/>
            <person name="Dolan L."/>
        </authorList>
    </citation>
    <scope>NUCLEOTIDE SEQUENCE [LARGE SCALE GENOMIC DNA]</scope>
    <source>
        <tissue evidence="1">Whole gametophyte</tissue>
    </source>
</reference>
<sequence length="68" mass="7714">MYTESSVAAAAGETITIMREMYRKGPAMQGRACLTVVATRWLTRWPNYGARSWKQAGSLVEEKLWCSR</sequence>
<comment type="caution">
    <text evidence="1">The sequence shown here is derived from an EMBL/GenBank/DDBJ whole genome shotgun (WGS) entry which is preliminary data.</text>
</comment>